<dbReference type="OrthoDB" id="9780326at2"/>
<accession>A0A562TDR3</accession>
<dbReference type="InterPro" id="IPR013324">
    <property type="entry name" value="RNA_pol_sigma_r3/r4-like"/>
</dbReference>
<dbReference type="SUPFAM" id="SSF88946">
    <property type="entry name" value="Sigma2 domain of RNA polymerase sigma factors"/>
    <property type="match status" value="1"/>
</dbReference>
<comment type="similarity">
    <text evidence="1">Belongs to the sigma-70 factor family. ECF subfamily.</text>
</comment>
<dbReference type="InterPro" id="IPR014284">
    <property type="entry name" value="RNA_pol_sigma-70_dom"/>
</dbReference>
<evidence type="ECO:0000256" key="2">
    <source>
        <dbReference type="ARBA" id="ARBA00023015"/>
    </source>
</evidence>
<dbReference type="InterPro" id="IPR013249">
    <property type="entry name" value="RNA_pol_sigma70_r4_t2"/>
</dbReference>
<dbReference type="NCBIfam" id="TIGR02937">
    <property type="entry name" value="sigma70-ECF"/>
    <property type="match status" value="1"/>
</dbReference>
<evidence type="ECO:0000313" key="8">
    <source>
        <dbReference type="Proteomes" id="UP000316778"/>
    </source>
</evidence>
<dbReference type="InterPro" id="IPR007627">
    <property type="entry name" value="RNA_pol_sigma70_r2"/>
</dbReference>
<dbReference type="GO" id="GO:0003677">
    <property type="term" value="F:DNA binding"/>
    <property type="evidence" value="ECO:0007669"/>
    <property type="project" value="InterPro"/>
</dbReference>
<evidence type="ECO:0000256" key="1">
    <source>
        <dbReference type="ARBA" id="ARBA00010641"/>
    </source>
</evidence>
<dbReference type="AlphaFoldDB" id="A0A562TDR3"/>
<gene>
    <name evidence="7" type="ORF">LX66_0492</name>
</gene>
<proteinExistence type="inferred from homology"/>
<dbReference type="Pfam" id="PF04542">
    <property type="entry name" value="Sigma70_r2"/>
    <property type="match status" value="1"/>
</dbReference>
<dbReference type="Pfam" id="PF08281">
    <property type="entry name" value="Sigma70_r4_2"/>
    <property type="match status" value="1"/>
</dbReference>
<reference evidence="7 8" key="1">
    <citation type="journal article" date="2013" name="Stand. Genomic Sci.">
        <title>Genomic Encyclopedia of Type Strains, Phase I: The one thousand microbial genomes (KMG-I) project.</title>
        <authorList>
            <person name="Kyrpides N.C."/>
            <person name="Woyke T."/>
            <person name="Eisen J.A."/>
            <person name="Garrity G."/>
            <person name="Lilburn T.G."/>
            <person name="Beck B.J."/>
            <person name="Whitman W.B."/>
            <person name="Hugenholtz P."/>
            <person name="Klenk H.P."/>
        </authorList>
    </citation>
    <scope>NUCLEOTIDE SEQUENCE [LARGE SCALE GENOMIC DNA]</scope>
    <source>
        <strain evidence="7 8">DSM 13484</strain>
    </source>
</reference>
<organism evidence="7 8">
    <name type="scientific">Chitinophaga japonensis</name>
    <name type="common">Flexibacter japonensis</name>
    <dbReference type="NCBI Taxonomy" id="104662"/>
    <lineage>
        <taxon>Bacteria</taxon>
        <taxon>Pseudomonadati</taxon>
        <taxon>Bacteroidota</taxon>
        <taxon>Chitinophagia</taxon>
        <taxon>Chitinophagales</taxon>
        <taxon>Chitinophagaceae</taxon>
        <taxon>Chitinophaga</taxon>
    </lineage>
</organism>
<keyword evidence="4" id="KW-0804">Transcription</keyword>
<protein>
    <submittedName>
        <fullName evidence="7">RNA polymerase sigma-70 factor (ECF subfamily)</fullName>
    </submittedName>
</protein>
<dbReference type="PANTHER" id="PTHR43133:SF45">
    <property type="entry name" value="RNA POLYMERASE ECF-TYPE SIGMA FACTOR"/>
    <property type="match status" value="1"/>
</dbReference>
<evidence type="ECO:0000256" key="4">
    <source>
        <dbReference type="ARBA" id="ARBA00023163"/>
    </source>
</evidence>
<feature type="domain" description="RNA polymerase sigma factor 70 region 4 type 2" evidence="6">
    <location>
        <begin position="100"/>
        <end position="150"/>
    </location>
</feature>
<dbReference type="Gene3D" id="1.10.10.10">
    <property type="entry name" value="Winged helix-like DNA-binding domain superfamily/Winged helix DNA-binding domain"/>
    <property type="match status" value="1"/>
</dbReference>
<dbReference type="EMBL" id="VLLG01000002">
    <property type="protein sequence ID" value="TWI91130.1"/>
    <property type="molecule type" value="Genomic_DNA"/>
</dbReference>
<dbReference type="Gene3D" id="1.10.1740.10">
    <property type="match status" value="1"/>
</dbReference>
<comment type="caution">
    <text evidence="7">The sequence shown here is derived from an EMBL/GenBank/DDBJ whole genome shotgun (WGS) entry which is preliminary data.</text>
</comment>
<dbReference type="GO" id="GO:0006352">
    <property type="term" value="P:DNA-templated transcription initiation"/>
    <property type="evidence" value="ECO:0007669"/>
    <property type="project" value="InterPro"/>
</dbReference>
<keyword evidence="8" id="KW-1185">Reference proteome</keyword>
<keyword evidence="3" id="KW-0731">Sigma factor</keyword>
<sequence>MDDQQLLAIIRQHQPMLYKICRLYRDTREDREDLFQEIVYQVWKAYPAYRAEAKVSSWIYRIALNTALAAFRKRAPPVIYRDSLPEQAADPEDARQELQEQLFAALKQLSDADRALMALYLEDLSYQEIAAITGIAENYVGVKLHRIRNRIKTLLKL</sequence>
<evidence type="ECO:0000259" key="6">
    <source>
        <dbReference type="Pfam" id="PF08281"/>
    </source>
</evidence>
<evidence type="ECO:0000313" key="7">
    <source>
        <dbReference type="EMBL" id="TWI91130.1"/>
    </source>
</evidence>
<dbReference type="GO" id="GO:0016987">
    <property type="term" value="F:sigma factor activity"/>
    <property type="evidence" value="ECO:0007669"/>
    <property type="project" value="UniProtKB-KW"/>
</dbReference>
<feature type="domain" description="RNA polymerase sigma-70 region 2" evidence="5">
    <location>
        <begin position="9"/>
        <end position="75"/>
    </location>
</feature>
<name>A0A562TDR3_CHIJA</name>
<keyword evidence="2" id="KW-0805">Transcription regulation</keyword>
<dbReference type="InterPro" id="IPR013325">
    <property type="entry name" value="RNA_pol_sigma_r2"/>
</dbReference>
<dbReference type="InterPro" id="IPR039425">
    <property type="entry name" value="RNA_pol_sigma-70-like"/>
</dbReference>
<evidence type="ECO:0000256" key="3">
    <source>
        <dbReference type="ARBA" id="ARBA00023082"/>
    </source>
</evidence>
<dbReference type="PANTHER" id="PTHR43133">
    <property type="entry name" value="RNA POLYMERASE ECF-TYPE SIGMA FACTO"/>
    <property type="match status" value="1"/>
</dbReference>
<dbReference type="InterPro" id="IPR036388">
    <property type="entry name" value="WH-like_DNA-bd_sf"/>
</dbReference>
<dbReference type="RefSeq" id="WP_145710296.1">
    <property type="nucleotide sequence ID" value="NZ_BAAAFY010000001.1"/>
</dbReference>
<dbReference type="Proteomes" id="UP000316778">
    <property type="component" value="Unassembled WGS sequence"/>
</dbReference>
<evidence type="ECO:0000259" key="5">
    <source>
        <dbReference type="Pfam" id="PF04542"/>
    </source>
</evidence>
<dbReference type="SUPFAM" id="SSF88659">
    <property type="entry name" value="Sigma3 and sigma4 domains of RNA polymerase sigma factors"/>
    <property type="match status" value="1"/>
</dbReference>